<sequence>MTGGAPSDSAASSDTPLKTNLMETLSSVKAGPCGDEIYCMVTHQHLPRHVVTGEHLLPRAWNTLNKTLFGFADIDDVRNGVLMLGVIARAYARFQLCLIPQLVPPLSYAIVVHVLDPNLRNKTLVSALPQEYGECCPSNAADDAQLTALLTTRLGGTTFGDLHGTKVTADPDRQTDYPSDPLLGPYARVLYWQTLRCMCEARQKRWPAEFLPQLDIASIAPGYAERVNVWQACSHRVSGAVASDAAGSDEVSD</sequence>
<protein>
    <submittedName>
        <fullName evidence="1">Uncharacterized protein</fullName>
    </submittedName>
</protein>
<comment type="caution">
    <text evidence="1">The sequence shown here is derived from an EMBL/GenBank/DDBJ whole genome shotgun (WGS) entry which is preliminary data.</text>
</comment>
<dbReference type="AlphaFoldDB" id="A0A836CK55"/>
<keyword evidence="2" id="KW-1185">Reference proteome</keyword>
<accession>A0A836CK55</accession>
<reference evidence="1" key="1">
    <citation type="submission" date="2021-02" db="EMBL/GenBank/DDBJ databases">
        <title>First Annotated Genome of the Yellow-green Alga Tribonema minus.</title>
        <authorList>
            <person name="Mahan K.M."/>
        </authorList>
    </citation>
    <scope>NUCLEOTIDE SEQUENCE</scope>
    <source>
        <strain evidence="1">UTEX B ZZ1240</strain>
    </source>
</reference>
<evidence type="ECO:0000313" key="1">
    <source>
        <dbReference type="EMBL" id="KAG5189162.1"/>
    </source>
</evidence>
<evidence type="ECO:0000313" key="2">
    <source>
        <dbReference type="Proteomes" id="UP000664859"/>
    </source>
</evidence>
<gene>
    <name evidence="1" type="ORF">JKP88DRAFT_347763</name>
</gene>
<organism evidence="1 2">
    <name type="scientific">Tribonema minus</name>
    <dbReference type="NCBI Taxonomy" id="303371"/>
    <lineage>
        <taxon>Eukaryota</taxon>
        <taxon>Sar</taxon>
        <taxon>Stramenopiles</taxon>
        <taxon>Ochrophyta</taxon>
        <taxon>PX clade</taxon>
        <taxon>Xanthophyceae</taxon>
        <taxon>Tribonematales</taxon>
        <taxon>Tribonemataceae</taxon>
        <taxon>Tribonema</taxon>
    </lineage>
</organism>
<name>A0A836CK55_9STRA</name>
<dbReference type="Proteomes" id="UP000664859">
    <property type="component" value="Unassembled WGS sequence"/>
</dbReference>
<dbReference type="EMBL" id="JAFCMP010000057">
    <property type="protein sequence ID" value="KAG5189162.1"/>
    <property type="molecule type" value="Genomic_DNA"/>
</dbReference>
<proteinExistence type="predicted"/>